<accession>A0A2M7E8B2</accession>
<dbReference type="InterPro" id="IPR018392">
    <property type="entry name" value="LysM"/>
</dbReference>
<reference evidence="4" key="1">
    <citation type="submission" date="2017-09" db="EMBL/GenBank/DDBJ databases">
        <title>Depth-based differentiation of microbial function through sediment-hosted aquifers and enrichment of novel symbionts in the deep terrestrial subsurface.</title>
        <authorList>
            <person name="Probst A.J."/>
            <person name="Ladd B."/>
            <person name="Jarett J.K."/>
            <person name="Geller-Mcgrath D.E."/>
            <person name="Sieber C.M.K."/>
            <person name="Emerson J.B."/>
            <person name="Anantharaman K."/>
            <person name="Thomas B.C."/>
            <person name="Malmstrom R."/>
            <person name="Stieglmeier M."/>
            <person name="Klingl A."/>
            <person name="Woyke T."/>
            <person name="Ryan C.M."/>
            <person name="Banfield J.F."/>
        </authorList>
    </citation>
    <scope>NUCLEOTIDE SEQUENCE [LARGE SCALE GENOMIC DNA]</scope>
</reference>
<evidence type="ECO:0000259" key="2">
    <source>
        <dbReference type="PROSITE" id="PS51782"/>
    </source>
</evidence>
<dbReference type="SMART" id="SM00257">
    <property type="entry name" value="LysM"/>
    <property type="match status" value="1"/>
</dbReference>
<feature type="domain" description="LysM" evidence="2">
    <location>
        <begin position="82"/>
        <end position="131"/>
    </location>
</feature>
<dbReference type="Gene3D" id="3.10.350.10">
    <property type="entry name" value="LysM domain"/>
    <property type="match status" value="1"/>
</dbReference>
<keyword evidence="1" id="KW-0175">Coiled coil</keyword>
<proteinExistence type="predicted"/>
<evidence type="ECO:0000313" key="3">
    <source>
        <dbReference type="EMBL" id="PIV63987.1"/>
    </source>
</evidence>
<dbReference type="Pfam" id="PF01476">
    <property type="entry name" value="LysM"/>
    <property type="match status" value="1"/>
</dbReference>
<dbReference type="PROSITE" id="PS51782">
    <property type="entry name" value="LYSM"/>
    <property type="match status" value="1"/>
</dbReference>
<dbReference type="EMBL" id="PETL01000221">
    <property type="protein sequence ID" value="PIV63987.1"/>
    <property type="molecule type" value="Genomic_DNA"/>
</dbReference>
<evidence type="ECO:0000313" key="4">
    <source>
        <dbReference type="Proteomes" id="UP000228886"/>
    </source>
</evidence>
<dbReference type="PANTHER" id="PTHR34700:SF4">
    <property type="entry name" value="PHAGE-LIKE ELEMENT PBSX PROTEIN XKDP"/>
    <property type="match status" value="1"/>
</dbReference>
<evidence type="ECO:0000256" key="1">
    <source>
        <dbReference type="SAM" id="Coils"/>
    </source>
</evidence>
<organism evidence="3 4">
    <name type="scientific">bacterium (Candidatus Ratteibacteria) CG01_land_8_20_14_3_00_40_19</name>
    <dbReference type="NCBI Taxonomy" id="2014290"/>
    <lineage>
        <taxon>Bacteria</taxon>
        <taxon>Candidatus Ratteibacteria</taxon>
    </lineage>
</organism>
<dbReference type="CDD" id="cd00118">
    <property type="entry name" value="LysM"/>
    <property type="match status" value="1"/>
</dbReference>
<dbReference type="InterPro" id="IPR036779">
    <property type="entry name" value="LysM_dom_sf"/>
</dbReference>
<name>A0A2M7E8B2_9BACT</name>
<feature type="coiled-coil region" evidence="1">
    <location>
        <begin position="43"/>
        <end position="70"/>
    </location>
</feature>
<dbReference type="Proteomes" id="UP000228886">
    <property type="component" value="Unassembled WGS sequence"/>
</dbReference>
<dbReference type="AlphaFoldDB" id="A0A2M7E8B2"/>
<comment type="caution">
    <text evidence="3">The sequence shown here is derived from an EMBL/GenBank/DDBJ whole genome shotgun (WGS) entry which is preliminary data.</text>
</comment>
<dbReference type="InterPro" id="IPR052196">
    <property type="entry name" value="Bact_Kbp"/>
</dbReference>
<dbReference type="SUPFAM" id="SSF54106">
    <property type="entry name" value="LysM domain"/>
    <property type="match status" value="1"/>
</dbReference>
<protein>
    <recommendedName>
        <fullName evidence="2">LysM domain-containing protein</fullName>
    </recommendedName>
</protein>
<sequence length="132" mass="14874">MDLSRINSGVFERKAERGVTKRLVRKSAKRMPAIKFSAVNDAIADANRAIDSAKEAVTAANRKIEAANRLGAGMRELELREKPYMVRKGDSLWKIAKNAYGDGVLWQKIFKANKSKIQDPNLIYPKQILYIP</sequence>
<gene>
    <name evidence="3" type="ORF">COS11_04675</name>
</gene>
<dbReference type="PANTHER" id="PTHR34700">
    <property type="entry name" value="POTASSIUM BINDING PROTEIN KBP"/>
    <property type="match status" value="1"/>
</dbReference>